<feature type="binding site" evidence="6">
    <location>
        <position position="152"/>
    </location>
    <ligand>
        <name>S-adenosyl-L-methionine</name>
        <dbReference type="ChEBI" id="CHEBI:59789"/>
    </ligand>
</feature>
<keyword evidence="1 6" id="KW-0963">Cytoplasm</keyword>
<evidence type="ECO:0000313" key="7">
    <source>
        <dbReference type="EMBL" id="RZO20038.1"/>
    </source>
</evidence>
<comment type="caution">
    <text evidence="6">Lacks conserved residue(s) required for the propagation of feature annotation.</text>
</comment>
<evidence type="ECO:0000256" key="5">
    <source>
        <dbReference type="ARBA" id="ARBA00022691"/>
    </source>
</evidence>
<dbReference type="EC" id="2.1.1.170" evidence="6"/>
<keyword evidence="2 6" id="KW-0698">rRNA processing</keyword>
<dbReference type="NCBIfam" id="TIGR00138">
    <property type="entry name" value="rsmG_gidB"/>
    <property type="match status" value="1"/>
</dbReference>
<accession>A0A520MFN0</accession>
<evidence type="ECO:0000256" key="3">
    <source>
        <dbReference type="ARBA" id="ARBA00022603"/>
    </source>
</evidence>
<keyword evidence="4 6" id="KW-0808">Transferase</keyword>
<comment type="caution">
    <text evidence="7">The sequence shown here is derived from an EMBL/GenBank/DDBJ whole genome shotgun (WGS) entry which is preliminary data.</text>
</comment>
<protein>
    <recommendedName>
        <fullName evidence="6">Ribosomal RNA small subunit methyltransferase G</fullName>
        <ecNumber evidence="6">2.1.1.170</ecNumber>
    </recommendedName>
    <alternativeName>
        <fullName evidence="6">16S rRNA 7-methylguanosine methyltransferase</fullName>
        <shortName evidence="6">16S rRNA m7G methyltransferase</shortName>
    </alternativeName>
</protein>
<gene>
    <name evidence="6 7" type="primary">rsmG</name>
    <name evidence="7" type="ORF">EVB03_05395</name>
</gene>
<comment type="similarity">
    <text evidence="6">Belongs to the methyltransferase superfamily. RNA methyltransferase RsmG family.</text>
</comment>
<dbReference type="PANTHER" id="PTHR31760:SF0">
    <property type="entry name" value="S-ADENOSYL-L-METHIONINE-DEPENDENT METHYLTRANSFERASES SUPERFAMILY PROTEIN"/>
    <property type="match status" value="1"/>
</dbReference>
<dbReference type="AlphaFoldDB" id="A0A520MFN0"/>
<sequence length="218" mass="24437">MTTTHYQTGLKTQKRLTLESGVDQLGLSCSNEQIDQLLTYLEMLDRWNQAYNLTAIKDPLEMIGLHLLDSLAVSPMLTGERCIDVGTGAGLPGIPLAIINPNKKFTLLDSNGKKTRFLFQAKIELNLSNIQEVNTRAEKYLPKHSYDHVLSRAFSSLSDMVSYCDHLLITNGSFLAMKGRIDKTELSDMPKSYMVDEIHPLNVPGVDGARHLIKIVRY</sequence>
<comment type="function">
    <text evidence="6">Specifically methylates the N7 position of guanine in position 527 of 16S rRNA.</text>
</comment>
<dbReference type="GO" id="GO:0005829">
    <property type="term" value="C:cytosol"/>
    <property type="evidence" value="ECO:0007669"/>
    <property type="project" value="TreeGrafter"/>
</dbReference>
<dbReference type="PIRSF" id="PIRSF003078">
    <property type="entry name" value="GidB"/>
    <property type="match status" value="1"/>
</dbReference>
<evidence type="ECO:0000256" key="4">
    <source>
        <dbReference type="ARBA" id="ARBA00022679"/>
    </source>
</evidence>
<evidence type="ECO:0000256" key="1">
    <source>
        <dbReference type="ARBA" id="ARBA00022490"/>
    </source>
</evidence>
<dbReference type="SUPFAM" id="SSF53335">
    <property type="entry name" value="S-adenosyl-L-methionine-dependent methyltransferases"/>
    <property type="match status" value="1"/>
</dbReference>
<dbReference type="EMBL" id="SHBP01000006">
    <property type="protein sequence ID" value="RZO20038.1"/>
    <property type="molecule type" value="Genomic_DNA"/>
</dbReference>
<comment type="subcellular location">
    <subcellularLocation>
        <location evidence="6">Cytoplasm</location>
    </subcellularLocation>
</comment>
<keyword evidence="5 6" id="KW-0949">S-adenosyl-L-methionine</keyword>
<evidence type="ECO:0000256" key="6">
    <source>
        <dbReference type="HAMAP-Rule" id="MF_00074"/>
    </source>
</evidence>
<proteinExistence type="inferred from homology"/>
<feature type="binding site" evidence="6">
    <location>
        <position position="91"/>
    </location>
    <ligand>
        <name>S-adenosyl-L-methionine</name>
        <dbReference type="ChEBI" id="CHEBI:59789"/>
    </ligand>
</feature>
<dbReference type="Pfam" id="PF02527">
    <property type="entry name" value="GidB"/>
    <property type="match status" value="1"/>
</dbReference>
<feature type="binding site" evidence="6">
    <location>
        <begin position="137"/>
        <end position="138"/>
    </location>
    <ligand>
        <name>S-adenosyl-L-methionine</name>
        <dbReference type="ChEBI" id="CHEBI:59789"/>
    </ligand>
</feature>
<evidence type="ECO:0000256" key="2">
    <source>
        <dbReference type="ARBA" id="ARBA00022552"/>
    </source>
</evidence>
<dbReference type="InterPro" id="IPR029063">
    <property type="entry name" value="SAM-dependent_MTases_sf"/>
</dbReference>
<dbReference type="Proteomes" id="UP000315889">
    <property type="component" value="Unassembled WGS sequence"/>
</dbReference>
<dbReference type="GO" id="GO:0070043">
    <property type="term" value="F:rRNA (guanine-N7-)-methyltransferase activity"/>
    <property type="evidence" value="ECO:0007669"/>
    <property type="project" value="UniProtKB-UniRule"/>
</dbReference>
<dbReference type="Gene3D" id="3.40.50.150">
    <property type="entry name" value="Vaccinia Virus protein VP39"/>
    <property type="match status" value="1"/>
</dbReference>
<organism evidence="7 8">
    <name type="scientific">SAR92 clade bacterium</name>
    <dbReference type="NCBI Taxonomy" id="2315479"/>
    <lineage>
        <taxon>Bacteria</taxon>
        <taxon>Pseudomonadati</taxon>
        <taxon>Pseudomonadota</taxon>
        <taxon>Gammaproteobacteria</taxon>
        <taxon>Cellvibrionales</taxon>
        <taxon>Porticoccaceae</taxon>
        <taxon>SAR92 clade</taxon>
    </lineage>
</organism>
<dbReference type="HAMAP" id="MF_00074">
    <property type="entry name" value="16SrRNA_methyltr_G"/>
    <property type="match status" value="1"/>
</dbReference>
<comment type="catalytic activity">
    <reaction evidence="6">
        <text>guanosine(527) in 16S rRNA + S-adenosyl-L-methionine = N(7)-methylguanosine(527) in 16S rRNA + S-adenosyl-L-homocysteine</text>
        <dbReference type="Rhea" id="RHEA:42732"/>
        <dbReference type="Rhea" id="RHEA-COMP:10209"/>
        <dbReference type="Rhea" id="RHEA-COMP:10210"/>
        <dbReference type="ChEBI" id="CHEBI:57856"/>
        <dbReference type="ChEBI" id="CHEBI:59789"/>
        <dbReference type="ChEBI" id="CHEBI:74269"/>
        <dbReference type="ChEBI" id="CHEBI:74480"/>
        <dbReference type="EC" id="2.1.1.170"/>
    </reaction>
</comment>
<name>A0A520MFN0_9GAMM</name>
<evidence type="ECO:0000313" key="8">
    <source>
        <dbReference type="Proteomes" id="UP000315889"/>
    </source>
</evidence>
<keyword evidence="3 6" id="KW-0489">Methyltransferase</keyword>
<dbReference type="InterPro" id="IPR003682">
    <property type="entry name" value="rRNA_ssu_MeTfrase_G"/>
</dbReference>
<dbReference type="PANTHER" id="PTHR31760">
    <property type="entry name" value="S-ADENOSYL-L-METHIONINE-DEPENDENT METHYLTRANSFERASES SUPERFAMILY PROTEIN"/>
    <property type="match status" value="1"/>
</dbReference>
<reference evidence="7 8" key="1">
    <citation type="submission" date="2019-02" db="EMBL/GenBank/DDBJ databases">
        <title>Prokaryotic population dynamics and viral predation in marine succession experiment using metagenomics: the confinement effect.</title>
        <authorList>
            <person name="Haro-Moreno J.M."/>
            <person name="Rodriguez-Valera F."/>
            <person name="Lopez-Perez M."/>
        </authorList>
    </citation>
    <scope>NUCLEOTIDE SEQUENCE [LARGE SCALE GENOMIC DNA]</scope>
    <source>
        <strain evidence="7">MED-G170</strain>
    </source>
</reference>
<feature type="binding site" evidence="6">
    <location>
        <position position="86"/>
    </location>
    <ligand>
        <name>S-adenosyl-L-methionine</name>
        <dbReference type="ChEBI" id="CHEBI:59789"/>
    </ligand>
</feature>